<feature type="modified residue" description="Phosphohistidine" evidence="5">
    <location>
        <position position="65"/>
    </location>
</feature>
<dbReference type="Proteomes" id="UP000075349">
    <property type="component" value="Unassembled WGS sequence"/>
</dbReference>
<evidence type="ECO:0000313" key="8">
    <source>
        <dbReference type="Proteomes" id="UP000075349"/>
    </source>
</evidence>
<dbReference type="InterPro" id="IPR036641">
    <property type="entry name" value="HPT_dom_sf"/>
</dbReference>
<proteinExistence type="predicted"/>
<dbReference type="NCBIfam" id="NF041948">
    <property type="entry name" value="Phrelay_LuxU_Vib"/>
    <property type="match status" value="1"/>
</dbReference>
<dbReference type="Gene3D" id="1.20.120.160">
    <property type="entry name" value="HPT domain"/>
    <property type="match status" value="1"/>
</dbReference>
<evidence type="ECO:0000256" key="5">
    <source>
        <dbReference type="PROSITE-ProRule" id="PRU00110"/>
    </source>
</evidence>
<evidence type="ECO:0000256" key="1">
    <source>
        <dbReference type="ARBA" id="ARBA00011245"/>
    </source>
</evidence>
<dbReference type="EMBL" id="LOMK01000001">
    <property type="protein sequence ID" value="KYN24974.1"/>
    <property type="molecule type" value="Genomic_DNA"/>
</dbReference>
<dbReference type="InterPro" id="IPR053403">
    <property type="entry name" value="QS_phosphorelay_intermediate"/>
</dbReference>
<protein>
    <recommendedName>
        <fullName evidence="2">Phosphorelay protein LuxU</fullName>
    </recommendedName>
</protein>
<dbReference type="PROSITE" id="PS50894">
    <property type="entry name" value="HPT"/>
    <property type="match status" value="1"/>
</dbReference>
<dbReference type="GO" id="GO:0004672">
    <property type="term" value="F:protein kinase activity"/>
    <property type="evidence" value="ECO:0007669"/>
    <property type="project" value="UniProtKB-ARBA"/>
</dbReference>
<reference evidence="8" key="1">
    <citation type="submission" date="2015-12" db="EMBL/GenBank/DDBJ databases">
        <authorList>
            <person name="Tarr C.L."/>
            <person name="Gladney L.M."/>
        </authorList>
    </citation>
    <scope>NUCLEOTIDE SEQUENCE [LARGE SCALE GENOMIC DNA]</scope>
    <source>
        <strain evidence="8">2756-81</strain>
    </source>
</reference>
<feature type="domain" description="HPt" evidence="6">
    <location>
        <begin position="26"/>
        <end position="116"/>
    </location>
</feature>
<name>A0A151JGQ5_9VIBR</name>
<evidence type="ECO:0000256" key="4">
    <source>
        <dbReference type="ARBA" id="ARBA00023012"/>
    </source>
</evidence>
<dbReference type="Pfam" id="PF01627">
    <property type="entry name" value="Hpt"/>
    <property type="match status" value="1"/>
</dbReference>
<dbReference type="AlphaFoldDB" id="A0A151JGQ5"/>
<keyword evidence="3 5" id="KW-0597">Phosphoprotein</keyword>
<dbReference type="GO" id="GO:0000160">
    <property type="term" value="P:phosphorelay signal transduction system"/>
    <property type="evidence" value="ECO:0007669"/>
    <property type="project" value="UniProtKB-KW"/>
</dbReference>
<evidence type="ECO:0000256" key="3">
    <source>
        <dbReference type="ARBA" id="ARBA00022553"/>
    </source>
</evidence>
<sequence>MEKKRAGPVTELLNKEKIASLGEEIGPENVPVLLGIFLNELETYLGVLSDATYNDKITYLKEISHALKSSAASFGADALCDFALNLDGRAKQNDAFDEVNDVLAMIDVLHQTQHAYQKWQNDAF</sequence>
<dbReference type="SUPFAM" id="SSF47226">
    <property type="entry name" value="Histidine-containing phosphotransfer domain, HPT domain"/>
    <property type="match status" value="1"/>
</dbReference>
<comment type="subunit">
    <text evidence="1">Monomer.</text>
</comment>
<comment type="caution">
    <text evidence="7">The sequence shown here is derived from an EMBL/GenBank/DDBJ whole genome shotgun (WGS) entry which is preliminary data.</text>
</comment>
<gene>
    <name evidence="7" type="ORF">AUQ44_03975</name>
</gene>
<evidence type="ECO:0000259" key="6">
    <source>
        <dbReference type="PROSITE" id="PS50894"/>
    </source>
</evidence>
<organism evidence="7 8">
    <name type="scientific">Vibrio cidicii</name>
    <dbReference type="NCBI Taxonomy" id="1763883"/>
    <lineage>
        <taxon>Bacteria</taxon>
        <taxon>Pseudomonadati</taxon>
        <taxon>Pseudomonadota</taxon>
        <taxon>Gammaproteobacteria</taxon>
        <taxon>Vibrionales</taxon>
        <taxon>Vibrionaceae</taxon>
        <taxon>Vibrio</taxon>
    </lineage>
</organism>
<accession>A0A151JGQ5</accession>
<evidence type="ECO:0000256" key="2">
    <source>
        <dbReference type="ARBA" id="ARBA00017260"/>
    </source>
</evidence>
<keyword evidence="4" id="KW-0902">Two-component regulatory system</keyword>
<evidence type="ECO:0000313" key="7">
    <source>
        <dbReference type="EMBL" id="KYN24974.1"/>
    </source>
</evidence>
<dbReference type="InterPro" id="IPR008207">
    <property type="entry name" value="Sig_transdc_His_kin_Hpt_dom"/>
</dbReference>